<dbReference type="GO" id="GO:0015379">
    <property type="term" value="F:potassium:chloride symporter activity"/>
    <property type="evidence" value="ECO:0007669"/>
    <property type="project" value="InterPro"/>
</dbReference>
<feature type="transmembrane region" description="Helical" evidence="13">
    <location>
        <begin position="133"/>
        <end position="152"/>
    </location>
</feature>
<evidence type="ECO:0000256" key="1">
    <source>
        <dbReference type="ARBA" id="ARBA00004429"/>
    </source>
</evidence>
<feature type="binding site" evidence="12">
    <location>
        <position position="220"/>
    </location>
    <ligand>
        <name>K(+)</name>
        <dbReference type="ChEBI" id="CHEBI:29103"/>
    </ligand>
</feature>
<dbReference type="EMBL" id="FQUF01000011">
    <property type="protein sequence ID" value="SHE67940.1"/>
    <property type="molecule type" value="Genomic_DNA"/>
</dbReference>
<keyword evidence="10" id="KW-0406">Ion transport</keyword>
<keyword evidence="12" id="KW-0479">Metal-binding</keyword>
<comment type="subcellular location">
    <subcellularLocation>
        <location evidence="1">Cell inner membrane</location>
        <topology evidence="1">Multi-pass membrane protein</topology>
    </subcellularLocation>
</comment>
<dbReference type="Proteomes" id="UP000184128">
    <property type="component" value="Unassembled WGS sequence"/>
</dbReference>
<evidence type="ECO:0000256" key="11">
    <source>
        <dbReference type="ARBA" id="ARBA00023136"/>
    </source>
</evidence>
<feature type="transmembrane region" description="Helical" evidence="13">
    <location>
        <begin position="12"/>
        <end position="31"/>
    </location>
</feature>
<evidence type="ECO:0000256" key="4">
    <source>
        <dbReference type="ARBA" id="ARBA00022475"/>
    </source>
</evidence>
<dbReference type="PANTHER" id="PTHR32024:SF2">
    <property type="entry name" value="TRK SYSTEM POTASSIUM UPTAKE PROTEIN TRKG-RELATED"/>
    <property type="match status" value="1"/>
</dbReference>
<keyword evidence="9 13" id="KW-1133">Transmembrane helix</keyword>
<sequence>MNKDIVRYVTGRILMVVAGLMFFPILVSLIYGEPLRYLLSFLITAILMVGIGFSFSRTKMNTHKLYAKEGFIIVALSWILVSAFGALPFVFSGDIPLFVDAFFETSSGFTTTGSSILTDVEALSHSMLFWRSFTHLIGGMGVLVFALAVLPSSDSESVHIMKAEMPGPTFGKLVSRLSSTARILYVIYFVMTLVVIFLLWLAGLPLFDSLLLSFGVAGTGGFGIVNGSIAPYNSAMIELILGIGMLIFGMNFNLFYLLIHKEFKQAFKNEELKWYLRIVGISIVLISANLVMNAIPLLTSVRDSFFTVSSVITTSGFSTALFEQWPMFSQIILLLLMFVGGMAGSTAGGLKVSRVAILVKSGLAELKRVVRPNRVVTVQFENKMMDEQELNKIYSYVIIYAFIFIITTLMVSFEAPDFISAFSTVATTINNIGPGLGVVGPAGNFSLYSPFIKVVLSFIMIMGRLELFPVLILLSPNTWRKRI</sequence>
<name>A0A1M4VGD9_9LACT</name>
<feature type="transmembrane region" description="Helical" evidence="13">
    <location>
        <begin position="70"/>
        <end position="91"/>
    </location>
</feature>
<dbReference type="RefSeq" id="WP_073297075.1">
    <property type="nucleotide sequence ID" value="NZ_FQUF01000011.1"/>
</dbReference>
<evidence type="ECO:0000313" key="15">
    <source>
        <dbReference type="Proteomes" id="UP000184128"/>
    </source>
</evidence>
<organism evidence="14 15">
    <name type="scientific">Atopostipes suicloacalis DSM 15692</name>
    <dbReference type="NCBI Taxonomy" id="1121025"/>
    <lineage>
        <taxon>Bacteria</taxon>
        <taxon>Bacillati</taxon>
        <taxon>Bacillota</taxon>
        <taxon>Bacilli</taxon>
        <taxon>Lactobacillales</taxon>
        <taxon>Carnobacteriaceae</taxon>
        <taxon>Atopostipes</taxon>
    </lineage>
</organism>
<evidence type="ECO:0000256" key="8">
    <source>
        <dbReference type="ARBA" id="ARBA00022958"/>
    </source>
</evidence>
<evidence type="ECO:0000256" key="5">
    <source>
        <dbReference type="ARBA" id="ARBA00022519"/>
    </source>
</evidence>
<keyword evidence="5" id="KW-0997">Cell inner membrane</keyword>
<feature type="binding site" evidence="12">
    <location>
        <position position="314"/>
    </location>
    <ligand>
        <name>K(+)</name>
        <dbReference type="ChEBI" id="CHEBI:29103"/>
    </ligand>
</feature>
<dbReference type="Pfam" id="PF02386">
    <property type="entry name" value="TrkH"/>
    <property type="match status" value="1"/>
</dbReference>
<comment type="similarity">
    <text evidence="2">Belongs to the TrkH potassium transport family.</text>
</comment>
<evidence type="ECO:0000256" key="6">
    <source>
        <dbReference type="ARBA" id="ARBA00022538"/>
    </source>
</evidence>
<feature type="binding site" evidence="12">
    <location>
        <position position="431"/>
    </location>
    <ligand>
        <name>K(+)</name>
        <dbReference type="ChEBI" id="CHEBI:29103"/>
    </ligand>
</feature>
<dbReference type="GO" id="GO:0046872">
    <property type="term" value="F:metal ion binding"/>
    <property type="evidence" value="ECO:0007669"/>
    <property type="project" value="UniProtKB-KW"/>
</dbReference>
<keyword evidence="3" id="KW-0813">Transport</keyword>
<feature type="transmembrane region" description="Helical" evidence="13">
    <location>
        <begin position="451"/>
        <end position="474"/>
    </location>
</feature>
<dbReference type="STRING" id="1121025.SAMN02745249_00932"/>
<feature type="transmembrane region" description="Helical" evidence="13">
    <location>
        <begin position="239"/>
        <end position="259"/>
    </location>
</feature>
<dbReference type="OrthoDB" id="9810952at2"/>
<reference evidence="14 15" key="1">
    <citation type="submission" date="2016-11" db="EMBL/GenBank/DDBJ databases">
        <authorList>
            <person name="Jaros S."/>
            <person name="Januszkiewicz K."/>
            <person name="Wedrychowicz H."/>
        </authorList>
    </citation>
    <scope>NUCLEOTIDE SEQUENCE [LARGE SCALE GENOMIC DNA]</scope>
    <source>
        <strain evidence="14 15">DSM 15692</strain>
    </source>
</reference>
<proteinExistence type="inferred from homology"/>
<evidence type="ECO:0000256" key="12">
    <source>
        <dbReference type="PIRSR" id="PIRSR006247-1"/>
    </source>
</evidence>
<evidence type="ECO:0000256" key="10">
    <source>
        <dbReference type="ARBA" id="ARBA00023065"/>
    </source>
</evidence>
<evidence type="ECO:0000313" key="14">
    <source>
        <dbReference type="EMBL" id="SHE67940.1"/>
    </source>
</evidence>
<keyword evidence="7 13" id="KW-0812">Transmembrane</keyword>
<dbReference type="InterPro" id="IPR003445">
    <property type="entry name" value="Cat_transpt"/>
</dbReference>
<dbReference type="AlphaFoldDB" id="A0A1M4VGD9"/>
<evidence type="ECO:0000256" key="3">
    <source>
        <dbReference type="ARBA" id="ARBA00022448"/>
    </source>
</evidence>
<evidence type="ECO:0000256" key="9">
    <source>
        <dbReference type="ARBA" id="ARBA00022989"/>
    </source>
</evidence>
<dbReference type="InterPro" id="IPR004772">
    <property type="entry name" value="TrkH"/>
</dbReference>
<feature type="transmembrane region" description="Helical" evidence="13">
    <location>
        <begin position="183"/>
        <end position="204"/>
    </location>
</feature>
<keyword evidence="6" id="KW-0633">Potassium transport</keyword>
<accession>A0A1M4VGD9</accession>
<feature type="transmembrane region" description="Helical" evidence="13">
    <location>
        <begin position="274"/>
        <end position="292"/>
    </location>
</feature>
<dbReference type="PIRSF" id="PIRSF006247">
    <property type="entry name" value="TrkH"/>
    <property type="match status" value="1"/>
</dbReference>
<evidence type="ECO:0000256" key="2">
    <source>
        <dbReference type="ARBA" id="ARBA00009137"/>
    </source>
</evidence>
<keyword evidence="4" id="KW-1003">Cell membrane</keyword>
<feature type="transmembrane region" description="Helical" evidence="13">
    <location>
        <begin position="393"/>
        <end position="413"/>
    </location>
</feature>
<feature type="transmembrane region" description="Helical" evidence="13">
    <location>
        <begin position="328"/>
        <end position="350"/>
    </location>
</feature>
<keyword evidence="11 13" id="KW-0472">Membrane</keyword>
<dbReference type="PANTHER" id="PTHR32024">
    <property type="entry name" value="TRK SYSTEM POTASSIUM UPTAKE PROTEIN TRKG-RELATED"/>
    <property type="match status" value="1"/>
</dbReference>
<gene>
    <name evidence="14" type="ORF">SAMN02745249_00932</name>
</gene>
<evidence type="ECO:0000256" key="7">
    <source>
        <dbReference type="ARBA" id="ARBA00022692"/>
    </source>
</evidence>
<feature type="binding site" evidence="12">
    <location>
        <position position="112"/>
    </location>
    <ligand>
        <name>K(+)</name>
        <dbReference type="ChEBI" id="CHEBI:29103"/>
    </ligand>
</feature>
<keyword evidence="15" id="KW-1185">Reference proteome</keyword>
<evidence type="ECO:0000256" key="13">
    <source>
        <dbReference type="SAM" id="Phobius"/>
    </source>
</evidence>
<feature type="transmembrane region" description="Helical" evidence="13">
    <location>
        <begin position="37"/>
        <end position="58"/>
    </location>
</feature>
<keyword evidence="8 12" id="KW-0630">Potassium</keyword>
<protein>
    <submittedName>
        <fullName evidence="14">Trk system potassium uptake protein TrkH</fullName>
    </submittedName>
</protein>
<dbReference type="GO" id="GO:0005886">
    <property type="term" value="C:plasma membrane"/>
    <property type="evidence" value="ECO:0007669"/>
    <property type="project" value="UniProtKB-SubCell"/>
</dbReference>
<feature type="binding site" evidence="12">
    <location>
        <position position="111"/>
    </location>
    <ligand>
        <name>K(+)</name>
        <dbReference type="ChEBI" id="CHEBI:29103"/>
    </ligand>
</feature>